<dbReference type="PANTHER" id="PTHR47339:SF1">
    <property type="entry name" value="CELL DIVISION CONTROL PROTEIN 24"/>
    <property type="match status" value="1"/>
</dbReference>
<dbReference type="Gene3D" id="1.20.900.10">
    <property type="entry name" value="Dbl homology (DH) domain"/>
    <property type="match status" value="1"/>
</dbReference>
<dbReference type="EMBL" id="MU004235">
    <property type="protein sequence ID" value="KAF2669148.1"/>
    <property type="molecule type" value="Genomic_DNA"/>
</dbReference>
<dbReference type="GO" id="GO:0005085">
    <property type="term" value="F:guanyl-nucleotide exchange factor activity"/>
    <property type="evidence" value="ECO:0007669"/>
    <property type="project" value="InterPro"/>
</dbReference>
<dbReference type="GO" id="GO:0000935">
    <property type="term" value="C:division septum"/>
    <property type="evidence" value="ECO:0007669"/>
    <property type="project" value="TreeGrafter"/>
</dbReference>
<dbReference type="GO" id="GO:0031106">
    <property type="term" value="P:septin ring organization"/>
    <property type="evidence" value="ECO:0007669"/>
    <property type="project" value="TreeGrafter"/>
</dbReference>
<dbReference type="PANTHER" id="PTHR47339">
    <property type="entry name" value="CELL DIVISION CONTROL PROTEIN 24"/>
    <property type="match status" value="1"/>
</dbReference>
<dbReference type="PROSITE" id="PS50010">
    <property type="entry name" value="DH_2"/>
    <property type="match status" value="1"/>
</dbReference>
<keyword evidence="4" id="KW-1185">Reference proteome</keyword>
<dbReference type="SMART" id="SM00325">
    <property type="entry name" value="RhoGEF"/>
    <property type="match status" value="1"/>
</dbReference>
<dbReference type="Proteomes" id="UP000799302">
    <property type="component" value="Unassembled WGS sequence"/>
</dbReference>
<feature type="domain" description="DH" evidence="2">
    <location>
        <begin position="410"/>
        <end position="586"/>
    </location>
</feature>
<gene>
    <name evidence="3" type="ORF">BT63DRAFT_251273</name>
</gene>
<dbReference type="InterPro" id="IPR035899">
    <property type="entry name" value="DBL_dom_sf"/>
</dbReference>
<dbReference type="InterPro" id="IPR000219">
    <property type="entry name" value="DH_dom"/>
</dbReference>
<dbReference type="GO" id="GO:0030010">
    <property type="term" value="P:establishment of cell polarity"/>
    <property type="evidence" value="ECO:0007669"/>
    <property type="project" value="TreeGrafter"/>
</dbReference>
<dbReference type="GO" id="GO:0005634">
    <property type="term" value="C:nucleus"/>
    <property type="evidence" value="ECO:0007669"/>
    <property type="project" value="TreeGrafter"/>
</dbReference>
<dbReference type="Pfam" id="PF00621">
    <property type="entry name" value="RhoGEF"/>
    <property type="match status" value="1"/>
</dbReference>
<dbReference type="Pfam" id="PF06395">
    <property type="entry name" value="CDC24"/>
    <property type="match status" value="1"/>
</dbReference>
<accession>A0A6A6UDG2</accession>
<proteinExistence type="predicted"/>
<dbReference type="SUPFAM" id="SSF48065">
    <property type="entry name" value="DBL homology domain (DH-domain)"/>
    <property type="match status" value="1"/>
</dbReference>
<feature type="region of interest" description="Disordered" evidence="1">
    <location>
        <begin position="100"/>
        <end position="121"/>
    </location>
</feature>
<dbReference type="InterPro" id="IPR053026">
    <property type="entry name" value="CDC42_GEF"/>
</dbReference>
<dbReference type="OrthoDB" id="19923at2759"/>
<dbReference type="AlphaFoldDB" id="A0A6A6UDG2"/>
<protein>
    <submittedName>
        <fullName evidence="3">Dbl homology domain-containing protein</fullName>
    </submittedName>
</protein>
<evidence type="ECO:0000259" key="2">
    <source>
        <dbReference type="PROSITE" id="PS50010"/>
    </source>
</evidence>
<evidence type="ECO:0000313" key="3">
    <source>
        <dbReference type="EMBL" id="KAF2669148.1"/>
    </source>
</evidence>
<reference evidence="3" key="1">
    <citation type="journal article" date="2020" name="Stud. Mycol.">
        <title>101 Dothideomycetes genomes: a test case for predicting lifestyles and emergence of pathogens.</title>
        <authorList>
            <person name="Haridas S."/>
            <person name="Albert R."/>
            <person name="Binder M."/>
            <person name="Bloem J."/>
            <person name="Labutti K."/>
            <person name="Salamov A."/>
            <person name="Andreopoulos B."/>
            <person name="Baker S."/>
            <person name="Barry K."/>
            <person name="Bills G."/>
            <person name="Bluhm B."/>
            <person name="Cannon C."/>
            <person name="Castanera R."/>
            <person name="Culley D."/>
            <person name="Daum C."/>
            <person name="Ezra D."/>
            <person name="Gonzalez J."/>
            <person name="Henrissat B."/>
            <person name="Kuo A."/>
            <person name="Liang C."/>
            <person name="Lipzen A."/>
            <person name="Lutzoni F."/>
            <person name="Magnuson J."/>
            <person name="Mondo S."/>
            <person name="Nolan M."/>
            <person name="Ohm R."/>
            <person name="Pangilinan J."/>
            <person name="Park H.-J."/>
            <person name="Ramirez L."/>
            <person name="Alfaro M."/>
            <person name="Sun H."/>
            <person name="Tritt A."/>
            <person name="Yoshinaga Y."/>
            <person name="Zwiers L.-H."/>
            <person name="Turgeon B."/>
            <person name="Goodwin S."/>
            <person name="Spatafora J."/>
            <person name="Crous P."/>
            <person name="Grigoriev I."/>
        </authorList>
    </citation>
    <scope>NUCLEOTIDE SEQUENCE</scope>
    <source>
        <strain evidence="3">CBS 115976</strain>
    </source>
</reference>
<sequence length="606" mass="68302">MRLQFARNETALQSFITRLQGFKSSISLILNILSSDSDLHAEQRQLELSMNVNELLTMNRDLSRRLMNLEDAFEVQTIRSKRQSIQRDSGQSFCIGPAHHFPSSSNFDNRQSSSSDNGSILYMGPAHHKSTSLEFEEMSLGGSNPAAEDDESRLMSGFDYATDLESSRVYRRAQRDTMDFSFRSSIAESNNWSIFSGVSLGQISSIAVIALPICIEDLTNPQYYAISKQPILPQSTPTSILYERSIFRDCLEIKLQLAQIPGFSELFLEVEDEILQSDAVLQSERTDDSPLNHFTLLKHCLNRGYPLLMLLKESEADPHLANLGIVYSRGANFSRKYAIYTFIKTCTELFELGGEDLISMAHFELHDEIGFLKVIAVVSLILQRLTIAGEITTVDVKTALENQMMNKQSATELIAQLFLAEERAYVSQLQELVNAKEGLERTTGLTGDEIHSTFGPLHMIINGQIRFLMGLEMAILEESTERKLGALFVDWSGIGPLYANFISREPIGKELLRKRLGNSQEDSTTAHNVSRLATAIKLLTAPSQRLAKYPGFLDEILQASIFDQEHKDIKLGIDAVQTVLQQINKLIKEQEFEDQRNELAHRVIDW</sequence>
<evidence type="ECO:0000313" key="4">
    <source>
        <dbReference type="Proteomes" id="UP000799302"/>
    </source>
</evidence>
<name>A0A6A6UDG2_9PEZI</name>
<dbReference type="GO" id="GO:0005737">
    <property type="term" value="C:cytoplasm"/>
    <property type="evidence" value="ECO:0007669"/>
    <property type="project" value="TreeGrafter"/>
</dbReference>
<dbReference type="GO" id="GO:0043332">
    <property type="term" value="C:mating projection tip"/>
    <property type="evidence" value="ECO:0007669"/>
    <property type="project" value="TreeGrafter"/>
</dbReference>
<feature type="compositionally biased region" description="Low complexity" evidence="1">
    <location>
        <begin position="103"/>
        <end position="117"/>
    </location>
</feature>
<organism evidence="3 4">
    <name type="scientific">Microthyrium microscopicum</name>
    <dbReference type="NCBI Taxonomy" id="703497"/>
    <lineage>
        <taxon>Eukaryota</taxon>
        <taxon>Fungi</taxon>
        <taxon>Dikarya</taxon>
        <taxon>Ascomycota</taxon>
        <taxon>Pezizomycotina</taxon>
        <taxon>Dothideomycetes</taxon>
        <taxon>Dothideomycetes incertae sedis</taxon>
        <taxon>Microthyriales</taxon>
        <taxon>Microthyriaceae</taxon>
        <taxon>Microthyrium</taxon>
    </lineage>
</organism>
<evidence type="ECO:0000256" key="1">
    <source>
        <dbReference type="SAM" id="MobiDB-lite"/>
    </source>
</evidence>
<dbReference type="InterPro" id="IPR010481">
    <property type="entry name" value="Cdc24/Scd1_N"/>
</dbReference>